<organism evidence="3 4">
    <name type="scientific">Nitratidesulfovibrio oxamicus</name>
    <dbReference type="NCBI Taxonomy" id="32016"/>
    <lineage>
        <taxon>Bacteria</taxon>
        <taxon>Pseudomonadati</taxon>
        <taxon>Thermodesulfobacteriota</taxon>
        <taxon>Desulfovibrionia</taxon>
        <taxon>Desulfovibrionales</taxon>
        <taxon>Desulfovibrionaceae</taxon>
        <taxon>Nitratidesulfovibrio</taxon>
    </lineage>
</organism>
<dbReference type="Proteomes" id="UP001194469">
    <property type="component" value="Unassembled WGS sequence"/>
</dbReference>
<evidence type="ECO:0000313" key="4">
    <source>
        <dbReference type="Proteomes" id="UP001194469"/>
    </source>
</evidence>
<feature type="compositionally biased region" description="Basic residues" evidence="1">
    <location>
        <begin position="188"/>
        <end position="199"/>
    </location>
</feature>
<dbReference type="EMBL" id="VRYY01000317">
    <property type="protein sequence ID" value="MBG3877538.1"/>
    <property type="molecule type" value="Genomic_DNA"/>
</dbReference>
<evidence type="ECO:0000259" key="2">
    <source>
        <dbReference type="PROSITE" id="PS50995"/>
    </source>
</evidence>
<dbReference type="InterPro" id="IPR036390">
    <property type="entry name" value="WH_DNA-bd_sf"/>
</dbReference>
<feature type="compositionally biased region" description="Gly residues" evidence="1">
    <location>
        <begin position="245"/>
        <end position="256"/>
    </location>
</feature>
<gene>
    <name evidence="3" type="ORF">FVW20_11060</name>
</gene>
<dbReference type="Pfam" id="PF01047">
    <property type="entry name" value="MarR"/>
    <property type="match status" value="1"/>
</dbReference>
<dbReference type="SUPFAM" id="SSF46785">
    <property type="entry name" value="Winged helix' DNA-binding domain"/>
    <property type="match status" value="1"/>
</dbReference>
<sequence length="305" mass="31892">MNISTTEKLFHQLHYCMNLLHRGHGPHGPHGGRGGAHRGQGRVLAMLAERDGLSSRDLAALLRVQPPSLSELLDKLSRDGSIERRRHEEDQRMSAVFLTEKGRSMVDEVRQARTDAAEATLAGLTAEEQDNLSALLDKLIASLEAREGETGACRRMGGHGHGHGRGRHGCHGGEDAVAEGGRGGQHGHGPHGHGHHGHGPHGQGCCHAAHGPDGPQGRADAEGERGGCCGHGHGRGRAGHAGHAGHAGQGGQGGRVGRGRHDGFGPHGPRGDRGPDAETSPVARDTDAPENFAPENFAADAERDA</sequence>
<comment type="caution">
    <text evidence="3">The sequence shown here is derived from an EMBL/GenBank/DDBJ whole genome shotgun (WGS) entry which is preliminary data.</text>
</comment>
<keyword evidence="4" id="KW-1185">Reference proteome</keyword>
<dbReference type="InterPro" id="IPR036388">
    <property type="entry name" value="WH-like_DNA-bd_sf"/>
</dbReference>
<dbReference type="RefSeq" id="WP_196609611.1">
    <property type="nucleotide sequence ID" value="NZ_VRYY01000317.1"/>
</dbReference>
<evidence type="ECO:0000256" key="1">
    <source>
        <dbReference type="SAM" id="MobiDB-lite"/>
    </source>
</evidence>
<dbReference type="PANTHER" id="PTHR33164">
    <property type="entry name" value="TRANSCRIPTIONAL REGULATOR, MARR FAMILY"/>
    <property type="match status" value="1"/>
</dbReference>
<dbReference type="InterPro" id="IPR000835">
    <property type="entry name" value="HTH_MarR-typ"/>
</dbReference>
<dbReference type="SMART" id="SM00347">
    <property type="entry name" value="HTH_MARR"/>
    <property type="match status" value="1"/>
</dbReference>
<proteinExistence type="predicted"/>
<protein>
    <submittedName>
        <fullName evidence="3">MarR family transcriptional regulator</fullName>
    </submittedName>
</protein>
<dbReference type="Gene3D" id="1.10.10.10">
    <property type="entry name" value="Winged helix-like DNA-binding domain superfamily/Winged helix DNA-binding domain"/>
    <property type="match status" value="1"/>
</dbReference>
<dbReference type="PANTHER" id="PTHR33164:SF43">
    <property type="entry name" value="HTH-TYPE TRANSCRIPTIONAL REPRESSOR YETL"/>
    <property type="match status" value="1"/>
</dbReference>
<feature type="compositionally biased region" description="Basic residues" evidence="1">
    <location>
        <begin position="156"/>
        <end position="170"/>
    </location>
</feature>
<feature type="domain" description="HTH marR-type" evidence="2">
    <location>
        <begin position="1"/>
        <end position="141"/>
    </location>
</feature>
<dbReference type="PRINTS" id="PR00598">
    <property type="entry name" value="HTHMARR"/>
</dbReference>
<accession>A0ABS0J526</accession>
<reference evidence="3 4" key="1">
    <citation type="submission" date="2019-08" db="EMBL/GenBank/DDBJ databases">
        <authorList>
            <person name="Luo N."/>
        </authorList>
    </citation>
    <scope>NUCLEOTIDE SEQUENCE [LARGE SCALE GENOMIC DNA]</scope>
    <source>
        <strain evidence="3 4">NCIMB 9442</strain>
    </source>
</reference>
<name>A0ABS0J526_9BACT</name>
<dbReference type="PROSITE" id="PS50995">
    <property type="entry name" value="HTH_MARR_2"/>
    <property type="match status" value="1"/>
</dbReference>
<feature type="region of interest" description="Disordered" evidence="1">
    <location>
        <begin position="152"/>
        <end position="305"/>
    </location>
</feature>
<evidence type="ECO:0000313" key="3">
    <source>
        <dbReference type="EMBL" id="MBG3877538.1"/>
    </source>
</evidence>
<feature type="compositionally biased region" description="Basic and acidic residues" evidence="1">
    <location>
        <begin position="259"/>
        <end position="276"/>
    </location>
</feature>
<dbReference type="InterPro" id="IPR039422">
    <property type="entry name" value="MarR/SlyA-like"/>
</dbReference>